<comment type="cofactor">
    <cofactor evidence="3">
        <name>Mg(2+)</name>
        <dbReference type="ChEBI" id="CHEBI:18420"/>
    </cofactor>
    <text evidence="3">Divalent metal ions. Mg(2+) is the most effective.</text>
</comment>
<feature type="active site" description="Proton donor" evidence="1">
    <location>
        <position position="10"/>
    </location>
</feature>
<dbReference type="InterPro" id="IPR006357">
    <property type="entry name" value="HAD-SF_hydro_IIA"/>
</dbReference>
<sequence length="253" mass="27507">MIDSIVFDLDGTLYLGEKVVEGAIETIAALEAEGYRIFYLTNNSGKMRKQIVDKLNNLGFPAHSGNTYCIARGISHYLVEEEIGPIYLIGTNDLRRELMSNEIVIKEDPGVSAVVVGIDPAFSYQKIAMALDAIDGGAKLIVANGDSSYPIENNRRLPGCGALVAAIVNATGHAPDVHVGKPNTYMLELLCREHGLSPERICVVGDMPESDIRMANNFNCQSILFDPGGNFSDFSNMKARALNEIISLLKKGR</sequence>
<dbReference type="PIRSF" id="PIRSF000915">
    <property type="entry name" value="PGP-type_phosphatase"/>
    <property type="match status" value="1"/>
</dbReference>
<keyword evidence="3" id="KW-0479">Metal-binding</keyword>
<feature type="active site" description="Nucleophile" evidence="1">
    <location>
        <position position="8"/>
    </location>
</feature>
<gene>
    <name evidence="4" type="ORF">UY19_C0007G0030</name>
</gene>
<evidence type="ECO:0000256" key="1">
    <source>
        <dbReference type="PIRSR" id="PIRSR000915-1"/>
    </source>
</evidence>
<dbReference type="PANTHER" id="PTHR19288:SF93">
    <property type="entry name" value="FI11325P-RELATED"/>
    <property type="match status" value="1"/>
</dbReference>
<evidence type="ECO:0000313" key="4">
    <source>
        <dbReference type="EMBL" id="KKU89944.1"/>
    </source>
</evidence>
<dbReference type="GO" id="GO:0046872">
    <property type="term" value="F:metal ion binding"/>
    <property type="evidence" value="ECO:0007669"/>
    <property type="project" value="UniProtKB-KW"/>
</dbReference>
<dbReference type="AlphaFoldDB" id="A0A0G1U775"/>
<comment type="caution">
    <text evidence="4">The sequence shown here is derived from an EMBL/GenBank/DDBJ whole genome shotgun (WGS) entry which is preliminary data.</text>
</comment>
<dbReference type="NCBIfam" id="TIGR01460">
    <property type="entry name" value="HAD-SF-IIA"/>
    <property type="match status" value="1"/>
</dbReference>
<feature type="binding site" evidence="3">
    <location>
        <position position="206"/>
    </location>
    <ligand>
        <name>Mg(2+)</name>
        <dbReference type="ChEBI" id="CHEBI:18420"/>
    </ligand>
</feature>
<name>A0A0G1U775_9BACT</name>
<dbReference type="SUPFAM" id="SSF56784">
    <property type="entry name" value="HAD-like"/>
    <property type="match status" value="1"/>
</dbReference>
<feature type="binding site" evidence="2">
    <location>
        <position position="181"/>
    </location>
    <ligand>
        <name>substrate</name>
    </ligand>
</feature>
<evidence type="ECO:0000313" key="5">
    <source>
        <dbReference type="Proteomes" id="UP000033882"/>
    </source>
</evidence>
<dbReference type="PANTHER" id="PTHR19288">
    <property type="entry name" value="4-NITROPHENYLPHOSPHATASE-RELATED"/>
    <property type="match status" value="1"/>
</dbReference>
<dbReference type="GO" id="GO:0005737">
    <property type="term" value="C:cytoplasm"/>
    <property type="evidence" value="ECO:0007669"/>
    <property type="project" value="TreeGrafter"/>
</dbReference>
<dbReference type="Pfam" id="PF13242">
    <property type="entry name" value="Hydrolase_like"/>
    <property type="match status" value="1"/>
</dbReference>
<dbReference type="GO" id="GO:0016791">
    <property type="term" value="F:phosphatase activity"/>
    <property type="evidence" value="ECO:0007669"/>
    <property type="project" value="TreeGrafter"/>
</dbReference>
<accession>A0A0G1U775</accession>
<dbReference type="Gene3D" id="3.40.50.1000">
    <property type="entry name" value="HAD superfamily/HAD-like"/>
    <property type="match status" value="2"/>
</dbReference>
<dbReference type="Proteomes" id="UP000033882">
    <property type="component" value="Unassembled WGS sequence"/>
</dbReference>
<evidence type="ECO:0000256" key="2">
    <source>
        <dbReference type="PIRSR" id="PIRSR000915-2"/>
    </source>
</evidence>
<protein>
    <submittedName>
        <fullName evidence="4">HAD-superfamily hydrolase, subfamily IIA</fullName>
    </submittedName>
</protein>
<feature type="binding site" evidence="3">
    <location>
        <position position="8"/>
    </location>
    <ligand>
        <name>Mg(2+)</name>
        <dbReference type="ChEBI" id="CHEBI:18420"/>
    </ligand>
</feature>
<organism evidence="4 5">
    <name type="scientific">Candidatus Wolfebacteria bacterium GW2011_GWA2_47_9b</name>
    <dbReference type="NCBI Taxonomy" id="1619005"/>
    <lineage>
        <taxon>Bacteria</taxon>
        <taxon>Candidatus Wolfeibacteriota</taxon>
    </lineage>
</organism>
<dbReference type="Pfam" id="PF13344">
    <property type="entry name" value="Hydrolase_6"/>
    <property type="match status" value="1"/>
</dbReference>
<keyword evidence="4" id="KW-0378">Hydrolase</keyword>
<dbReference type="EMBL" id="LCPB01000007">
    <property type="protein sequence ID" value="KKU89944.1"/>
    <property type="molecule type" value="Genomic_DNA"/>
</dbReference>
<reference evidence="4 5" key="1">
    <citation type="journal article" date="2015" name="Nature">
        <title>rRNA introns, odd ribosomes, and small enigmatic genomes across a large radiation of phyla.</title>
        <authorList>
            <person name="Brown C.T."/>
            <person name="Hug L.A."/>
            <person name="Thomas B.C."/>
            <person name="Sharon I."/>
            <person name="Castelle C.J."/>
            <person name="Singh A."/>
            <person name="Wilkins M.J."/>
            <person name="Williams K.H."/>
            <person name="Banfield J.F."/>
        </authorList>
    </citation>
    <scope>NUCLEOTIDE SEQUENCE [LARGE SCALE GENOMIC DNA]</scope>
</reference>
<proteinExistence type="predicted"/>
<keyword evidence="3" id="KW-0460">Magnesium</keyword>
<evidence type="ECO:0000256" key="3">
    <source>
        <dbReference type="PIRSR" id="PIRSR000915-3"/>
    </source>
</evidence>
<dbReference type="InterPro" id="IPR036412">
    <property type="entry name" value="HAD-like_sf"/>
</dbReference>
<feature type="binding site" evidence="3">
    <location>
        <position position="10"/>
    </location>
    <ligand>
        <name>Mg(2+)</name>
        <dbReference type="ChEBI" id="CHEBI:18420"/>
    </ligand>
</feature>
<dbReference type="InterPro" id="IPR023214">
    <property type="entry name" value="HAD_sf"/>
</dbReference>